<reference evidence="3" key="1">
    <citation type="journal article" date="2019" name="Int. J. Syst. Evol. Microbiol.">
        <title>The Global Catalogue of Microorganisms (GCM) 10K type strain sequencing project: providing services to taxonomists for standard genome sequencing and annotation.</title>
        <authorList>
            <consortium name="The Broad Institute Genomics Platform"/>
            <consortium name="The Broad Institute Genome Sequencing Center for Infectious Disease"/>
            <person name="Wu L."/>
            <person name="Ma J."/>
        </authorList>
    </citation>
    <scope>NUCLEOTIDE SEQUENCE [LARGE SCALE GENOMIC DNA]</scope>
    <source>
        <strain evidence="3">JCM 16673</strain>
    </source>
</reference>
<feature type="transmembrane region" description="Helical" evidence="1">
    <location>
        <begin position="179"/>
        <end position="195"/>
    </location>
</feature>
<gene>
    <name evidence="2" type="ORF">GCM10022212_30070</name>
</gene>
<dbReference type="RefSeq" id="WP_344764396.1">
    <property type="nucleotide sequence ID" value="NZ_BAAAZE010000012.1"/>
</dbReference>
<feature type="transmembrane region" description="Helical" evidence="1">
    <location>
        <begin position="242"/>
        <end position="265"/>
    </location>
</feature>
<organism evidence="2 3">
    <name type="scientific">Actimicrobium antarcticum</name>
    <dbReference type="NCBI Taxonomy" id="1051899"/>
    <lineage>
        <taxon>Bacteria</taxon>
        <taxon>Pseudomonadati</taxon>
        <taxon>Pseudomonadota</taxon>
        <taxon>Betaproteobacteria</taxon>
        <taxon>Burkholderiales</taxon>
        <taxon>Oxalobacteraceae</taxon>
        <taxon>Actimicrobium</taxon>
    </lineage>
</organism>
<keyword evidence="1" id="KW-0812">Transmembrane</keyword>
<evidence type="ECO:0008006" key="4">
    <source>
        <dbReference type="Google" id="ProtNLM"/>
    </source>
</evidence>
<dbReference type="EMBL" id="BAAAZE010000012">
    <property type="protein sequence ID" value="GAA4029824.1"/>
    <property type="molecule type" value="Genomic_DNA"/>
</dbReference>
<evidence type="ECO:0000313" key="2">
    <source>
        <dbReference type="EMBL" id="GAA4029824.1"/>
    </source>
</evidence>
<dbReference type="InterPro" id="IPR036259">
    <property type="entry name" value="MFS_trans_sf"/>
</dbReference>
<keyword evidence="1" id="KW-0472">Membrane</keyword>
<keyword evidence="1" id="KW-1133">Transmembrane helix</keyword>
<feature type="transmembrane region" description="Helical" evidence="1">
    <location>
        <begin position="207"/>
        <end position="230"/>
    </location>
</feature>
<proteinExistence type="predicted"/>
<protein>
    <recommendedName>
        <fullName evidence="4">Zinc ribbon domain-containing protein</fullName>
    </recommendedName>
</protein>
<keyword evidence="3" id="KW-1185">Reference proteome</keyword>
<feature type="transmembrane region" description="Helical" evidence="1">
    <location>
        <begin position="156"/>
        <end position="173"/>
    </location>
</feature>
<evidence type="ECO:0000256" key="1">
    <source>
        <dbReference type="SAM" id="Phobius"/>
    </source>
</evidence>
<accession>A0ABP7TQP9</accession>
<feature type="transmembrane region" description="Helical" evidence="1">
    <location>
        <begin position="54"/>
        <end position="75"/>
    </location>
</feature>
<dbReference type="Proteomes" id="UP001501353">
    <property type="component" value="Unassembled WGS sequence"/>
</dbReference>
<feature type="transmembrane region" description="Helical" evidence="1">
    <location>
        <begin position="361"/>
        <end position="384"/>
    </location>
</feature>
<evidence type="ECO:0000313" key="3">
    <source>
        <dbReference type="Proteomes" id="UP001501353"/>
    </source>
</evidence>
<name>A0ABP7TQP9_9BURK</name>
<dbReference type="SUPFAM" id="SSF103473">
    <property type="entry name" value="MFS general substrate transporter"/>
    <property type="match status" value="1"/>
</dbReference>
<feature type="transmembrane region" description="Helical" evidence="1">
    <location>
        <begin position="23"/>
        <end position="42"/>
    </location>
</feature>
<comment type="caution">
    <text evidence="2">The sequence shown here is derived from an EMBL/GenBank/DDBJ whole genome shotgun (WGS) entry which is preliminary data.</text>
</comment>
<sequence>MAYDYSSESQRLELPNPYRVENVFQFTISVVYLACGVLALLAARSNLEGMSAKFVVPLIAGVLLIGYGIRCAAIGMTRLRFFFGRALPVGLAPELANGVIGKSHQIEVVQEDLRRGTLSFPEPVGALNGLLYDRFPRLILAPLPVQQLAQVQFRNGLLIAFTLISLLVAWLGFARPQTAEWVGLFYFVFASWLVLRPMTSDQKKQSAVNETGIIVLFVASILGPVIVAFFASSLPRLSWLTLHWQALFLLLASLCSVALFFAALIRQLSVPPATNMTCEVMSLNINTHPAQIINEFDRVMQQKWVEKIPNRRYGRIDPVINSDTATGSFTGEIVEETQPMPSQTMAPLSLSSALAGARSRWLVYLNLFGTLLLCAGAAALLLLVYRFESETLDMSISTNLTFALVAFSVGRFCFQASEKLWGRFDFVSEIIWLELSGQYTTARNRLGNDFSSTVRTESNGIHVDSMTMRVWTARVESVVFGKDAKRWITGMNGQSETTKGLADHLSAFARARSMFVAPTNPEDLSKIAAMQVSQGADQASVTQTLQNLMPSATQTPADKFCSECGVPQLSAAKFCSGCGSKFA</sequence>